<dbReference type="HOGENOM" id="CLU_064781_1_0_1"/>
<evidence type="ECO:0000256" key="2">
    <source>
        <dbReference type="SAM" id="SignalP"/>
    </source>
</evidence>
<sequence length="170" mass="18774">STLGVILLWTVICLAIAAHFQSLLVINDLTRFVPFAIFVCSASMLVLLTLLGCSVLRTGNPISTRIELGCLGLLGTFWLALGAYLASSDSENANVECFSSADETTLVDVAGFSTDTYQAQYRVLEAFSLFNVILVWGFLLFLLTMAVKHHYRVNRNVWFISVTSYPWFGS</sequence>
<feature type="non-terminal residue" evidence="3">
    <location>
        <position position="170"/>
    </location>
</feature>
<dbReference type="STRING" id="870435.A0A0C3PUN8"/>
<feature type="non-terminal residue" evidence="3">
    <location>
        <position position="1"/>
    </location>
</feature>
<keyword evidence="2" id="KW-0732">Signal</keyword>
<feature type="chain" id="PRO_5002168133" description="MARVEL domain-containing protein" evidence="2">
    <location>
        <begin position="18"/>
        <end position="170"/>
    </location>
</feature>
<reference evidence="3 4" key="1">
    <citation type="submission" date="2014-04" db="EMBL/GenBank/DDBJ databases">
        <authorList>
            <consortium name="DOE Joint Genome Institute"/>
            <person name="Kuo A."/>
            <person name="Kohler A."/>
            <person name="Costa M.D."/>
            <person name="Nagy L.G."/>
            <person name="Floudas D."/>
            <person name="Copeland A."/>
            <person name="Barry K.W."/>
            <person name="Cichocki N."/>
            <person name="Veneault-Fourrey C."/>
            <person name="LaButti K."/>
            <person name="Lindquist E.A."/>
            <person name="Lipzen A."/>
            <person name="Lundell T."/>
            <person name="Morin E."/>
            <person name="Murat C."/>
            <person name="Sun H."/>
            <person name="Tunlid A."/>
            <person name="Henrissat B."/>
            <person name="Grigoriev I.V."/>
            <person name="Hibbett D.S."/>
            <person name="Martin F."/>
            <person name="Nordberg H.P."/>
            <person name="Cantor M.N."/>
            <person name="Hua S.X."/>
        </authorList>
    </citation>
    <scope>NUCLEOTIDE SEQUENCE [LARGE SCALE GENOMIC DNA]</scope>
    <source>
        <strain evidence="3 4">Marx 270</strain>
    </source>
</reference>
<dbReference type="InParanoid" id="A0A0C3PUN8"/>
<keyword evidence="1" id="KW-0472">Membrane</keyword>
<dbReference type="EMBL" id="KN831947">
    <property type="protein sequence ID" value="KIO12966.1"/>
    <property type="molecule type" value="Genomic_DNA"/>
</dbReference>
<gene>
    <name evidence="3" type="ORF">M404DRAFT_37540</name>
</gene>
<evidence type="ECO:0000313" key="3">
    <source>
        <dbReference type="EMBL" id="KIO12966.1"/>
    </source>
</evidence>
<accession>A0A0C3PUN8</accession>
<name>A0A0C3PUN8_PISTI</name>
<reference evidence="4" key="2">
    <citation type="submission" date="2015-01" db="EMBL/GenBank/DDBJ databases">
        <title>Evolutionary Origins and Diversification of the Mycorrhizal Mutualists.</title>
        <authorList>
            <consortium name="DOE Joint Genome Institute"/>
            <consortium name="Mycorrhizal Genomics Consortium"/>
            <person name="Kohler A."/>
            <person name="Kuo A."/>
            <person name="Nagy L.G."/>
            <person name="Floudas D."/>
            <person name="Copeland A."/>
            <person name="Barry K.W."/>
            <person name="Cichocki N."/>
            <person name="Veneault-Fourrey C."/>
            <person name="LaButti K."/>
            <person name="Lindquist E.A."/>
            <person name="Lipzen A."/>
            <person name="Lundell T."/>
            <person name="Morin E."/>
            <person name="Murat C."/>
            <person name="Riley R."/>
            <person name="Ohm R."/>
            <person name="Sun H."/>
            <person name="Tunlid A."/>
            <person name="Henrissat B."/>
            <person name="Grigoriev I.V."/>
            <person name="Hibbett D.S."/>
            <person name="Martin F."/>
        </authorList>
    </citation>
    <scope>NUCLEOTIDE SEQUENCE [LARGE SCALE GENOMIC DNA]</scope>
    <source>
        <strain evidence="4">Marx 270</strain>
    </source>
</reference>
<feature type="transmembrane region" description="Helical" evidence="1">
    <location>
        <begin position="126"/>
        <end position="147"/>
    </location>
</feature>
<dbReference type="AlphaFoldDB" id="A0A0C3PUN8"/>
<dbReference type="Proteomes" id="UP000054217">
    <property type="component" value="Unassembled WGS sequence"/>
</dbReference>
<keyword evidence="4" id="KW-1185">Reference proteome</keyword>
<feature type="transmembrane region" description="Helical" evidence="1">
    <location>
        <begin position="68"/>
        <end position="86"/>
    </location>
</feature>
<evidence type="ECO:0008006" key="5">
    <source>
        <dbReference type="Google" id="ProtNLM"/>
    </source>
</evidence>
<dbReference type="OrthoDB" id="3266740at2759"/>
<feature type="transmembrane region" description="Helical" evidence="1">
    <location>
        <begin position="33"/>
        <end position="56"/>
    </location>
</feature>
<evidence type="ECO:0000256" key="1">
    <source>
        <dbReference type="SAM" id="Phobius"/>
    </source>
</evidence>
<evidence type="ECO:0000313" key="4">
    <source>
        <dbReference type="Proteomes" id="UP000054217"/>
    </source>
</evidence>
<protein>
    <recommendedName>
        <fullName evidence="5">MARVEL domain-containing protein</fullName>
    </recommendedName>
</protein>
<feature type="signal peptide" evidence="2">
    <location>
        <begin position="1"/>
        <end position="17"/>
    </location>
</feature>
<proteinExistence type="predicted"/>
<keyword evidence="1" id="KW-0812">Transmembrane</keyword>
<organism evidence="3 4">
    <name type="scientific">Pisolithus tinctorius Marx 270</name>
    <dbReference type="NCBI Taxonomy" id="870435"/>
    <lineage>
        <taxon>Eukaryota</taxon>
        <taxon>Fungi</taxon>
        <taxon>Dikarya</taxon>
        <taxon>Basidiomycota</taxon>
        <taxon>Agaricomycotina</taxon>
        <taxon>Agaricomycetes</taxon>
        <taxon>Agaricomycetidae</taxon>
        <taxon>Boletales</taxon>
        <taxon>Sclerodermatineae</taxon>
        <taxon>Pisolithaceae</taxon>
        <taxon>Pisolithus</taxon>
    </lineage>
</organism>
<keyword evidence="1" id="KW-1133">Transmembrane helix</keyword>